<organism evidence="1 2">
    <name type="scientific">Hygrophoropsis aurantiaca</name>
    <dbReference type="NCBI Taxonomy" id="72124"/>
    <lineage>
        <taxon>Eukaryota</taxon>
        <taxon>Fungi</taxon>
        <taxon>Dikarya</taxon>
        <taxon>Basidiomycota</taxon>
        <taxon>Agaricomycotina</taxon>
        <taxon>Agaricomycetes</taxon>
        <taxon>Agaricomycetidae</taxon>
        <taxon>Boletales</taxon>
        <taxon>Coniophorineae</taxon>
        <taxon>Hygrophoropsidaceae</taxon>
        <taxon>Hygrophoropsis</taxon>
    </lineage>
</organism>
<gene>
    <name evidence="1" type="ORF">BJ138DRAFT_1070019</name>
</gene>
<comment type="caution">
    <text evidence="1">The sequence shown here is derived from an EMBL/GenBank/DDBJ whole genome shotgun (WGS) entry which is preliminary data.</text>
</comment>
<reference evidence="1" key="1">
    <citation type="journal article" date="2021" name="New Phytol.">
        <title>Evolutionary innovations through gain and loss of genes in the ectomycorrhizal Boletales.</title>
        <authorList>
            <person name="Wu G."/>
            <person name="Miyauchi S."/>
            <person name="Morin E."/>
            <person name="Kuo A."/>
            <person name="Drula E."/>
            <person name="Varga T."/>
            <person name="Kohler A."/>
            <person name="Feng B."/>
            <person name="Cao Y."/>
            <person name="Lipzen A."/>
            <person name="Daum C."/>
            <person name="Hundley H."/>
            <person name="Pangilinan J."/>
            <person name="Johnson J."/>
            <person name="Barry K."/>
            <person name="LaButti K."/>
            <person name="Ng V."/>
            <person name="Ahrendt S."/>
            <person name="Min B."/>
            <person name="Choi I.G."/>
            <person name="Park H."/>
            <person name="Plett J.M."/>
            <person name="Magnuson J."/>
            <person name="Spatafora J.W."/>
            <person name="Nagy L.G."/>
            <person name="Henrissat B."/>
            <person name="Grigoriev I.V."/>
            <person name="Yang Z.L."/>
            <person name="Xu J."/>
            <person name="Martin F.M."/>
        </authorList>
    </citation>
    <scope>NUCLEOTIDE SEQUENCE</scope>
    <source>
        <strain evidence="1">ATCC 28755</strain>
    </source>
</reference>
<evidence type="ECO:0000313" key="1">
    <source>
        <dbReference type="EMBL" id="KAH7907581.1"/>
    </source>
</evidence>
<feature type="non-terminal residue" evidence="1">
    <location>
        <position position="95"/>
    </location>
</feature>
<dbReference type="Proteomes" id="UP000790377">
    <property type="component" value="Unassembled WGS sequence"/>
</dbReference>
<keyword evidence="2" id="KW-1185">Reference proteome</keyword>
<accession>A0ACB8A2E5</accession>
<evidence type="ECO:0000313" key="2">
    <source>
        <dbReference type="Proteomes" id="UP000790377"/>
    </source>
</evidence>
<protein>
    <submittedName>
        <fullName evidence="1">WD40-repeat-containing domain protein</fullName>
    </submittedName>
</protein>
<dbReference type="EMBL" id="MU267891">
    <property type="protein sequence ID" value="KAH7907581.1"/>
    <property type="molecule type" value="Genomic_DNA"/>
</dbReference>
<sequence length="95" mass="10608">MLHFCKFPKRVLVMMLGHEEAIYQIALSHDGHRLASAGWDGTVRVWDLSARRQLGDPLRAQDNTNFLSIAGSPDGQSVIAGTYDESIYLWDVPPP</sequence>
<proteinExistence type="predicted"/>
<name>A0ACB8A2E5_9AGAM</name>